<reference evidence="1" key="1">
    <citation type="journal article" date="2012" name="Nat. Biotechnol.">
        <title>Reference genome sequence of the model plant Setaria.</title>
        <authorList>
            <person name="Bennetzen J.L."/>
            <person name="Schmutz J."/>
            <person name="Wang H."/>
            <person name="Percifield R."/>
            <person name="Hawkins J."/>
            <person name="Pontaroli A.C."/>
            <person name="Estep M."/>
            <person name="Feng L."/>
            <person name="Vaughn J.N."/>
            <person name="Grimwood J."/>
            <person name="Jenkins J."/>
            <person name="Barry K."/>
            <person name="Lindquist E."/>
            <person name="Hellsten U."/>
            <person name="Deshpande S."/>
            <person name="Wang X."/>
            <person name="Wu X."/>
            <person name="Mitros T."/>
            <person name="Triplett J."/>
            <person name="Yang X."/>
            <person name="Ye C.Y."/>
            <person name="Mauro-Herrera M."/>
            <person name="Wang L."/>
            <person name="Li P."/>
            <person name="Sharma M."/>
            <person name="Sharma R."/>
            <person name="Ronald P.C."/>
            <person name="Panaud O."/>
            <person name="Kellogg E.A."/>
            <person name="Brutnell T.P."/>
            <person name="Doust A.N."/>
            <person name="Tuskan G.A."/>
            <person name="Rokhsar D."/>
            <person name="Devos K.M."/>
        </authorList>
    </citation>
    <scope>NUCLEOTIDE SEQUENCE [LARGE SCALE GENOMIC DNA]</scope>
    <source>
        <strain evidence="1">Yugu1</strain>
    </source>
</reference>
<sequence>MLATDLGCRRGFNLSCAARAAPPLQSWDGLVDSGGRTNADWMSGSCNESAALSARGRGGCHAPSHGPDEALATLLISLAALLDAVSKSTTLGAQGGAPPPHSPTRVFATSFSQRALTVSVCCGILSSQS</sequence>
<proteinExistence type="predicted"/>
<dbReference type="AlphaFoldDB" id="A0A368QVJ1"/>
<accession>A0A368QVJ1</accession>
<evidence type="ECO:0000313" key="1">
    <source>
        <dbReference type="EMBL" id="RCV21932.1"/>
    </source>
</evidence>
<reference evidence="1" key="2">
    <citation type="submission" date="2015-07" db="EMBL/GenBank/DDBJ databases">
        <authorList>
            <person name="Noorani M."/>
        </authorList>
    </citation>
    <scope>NUCLEOTIDE SEQUENCE</scope>
    <source>
        <strain evidence="1">Yugu1</strain>
    </source>
</reference>
<dbReference type="EMBL" id="CM003531">
    <property type="protein sequence ID" value="RCV21932.1"/>
    <property type="molecule type" value="Genomic_DNA"/>
</dbReference>
<gene>
    <name evidence="1" type="ORF">SETIT_4G178700v2</name>
</gene>
<name>A0A368QVJ1_SETIT</name>
<protein>
    <submittedName>
        <fullName evidence="1">Uncharacterized protein</fullName>
    </submittedName>
</protein>
<organism evidence="1">
    <name type="scientific">Setaria italica</name>
    <name type="common">Foxtail millet</name>
    <name type="synonym">Panicum italicum</name>
    <dbReference type="NCBI Taxonomy" id="4555"/>
    <lineage>
        <taxon>Eukaryota</taxon>
        <taxon>Viridiplantae</taxon>
        <taxon>Streptophyta</taxon>
        <taxon>Embryophyta</taxon>
        <taxon>Tracheophyta</taxon>
        <taxon>Spermatophyta</taxon>
        <taxon>Magnoliopsida</taxon>
        <taxon>Liliopsida</taxon>
        <taxon>Poales</taxon>
        <taxon>Poaceae</taxon>
        <taxon>PACMAD clade</taxon>
        <taxon>Panicoideae</taxon>
        <taxon>Panicodae</taxon>
        <taxon>Paniceae</taxon>
        <taxon>Cenchrinae</taxon>
        <taxon>Setaria</taxon>
    </lineage>
</organism>